<dbReference type="VEuPathDB" id="FungiDB:AeMF1_019780"/>
<dbReference type="PANTHER" id="PTHR24123:SF141">
    <property type="entry name" value="ANKYRIN 2, ISOFORM U"/>
    <property type="match status" value="1"/>
</dbReference>
<evidence type="ECO:0000313" key="4">
    <source>
        <dbReference type="EMBL" id="KAF0743266.1"/>
    </source>
</evidence>
<dbReference type="EMBL" id="VJMJ01000019">
    <property type="protein sequence ID" value="KAF0743266.1"/>
    <property type="molecule type" value="Genomic_DNA"/>
</dbReference>
<dbReference type="SUPFAM" id="SSF48403">
    <property type="entry name" value="Ankyrin repeat"/>
    <property type="match status" value="1"/>
</dbReference>
<name>A0A6G0XRR6_9STRA</name>
<sequence>MSGNTDKVIKIVATKPLLIHARDRDGNTPLHHACVCGHDTITRHLLEHGADVDAVNNFGCTPLHKAALGGHMACVELLVENCANVLRKNQRGQYAADLAGWRMHTAVTRYLRDLGHRNKRGRAHTTLDLAAIMKIQTDEEGNTRLHYAASCNKVNAVLAIVQQDNAVVHANNRAGHTALHLAAIEGHYDIVTALVNAGANPCQLTPVRLLRVSRDYFGFNRKGLLRQIYLHVMYECATNSYDSVPEVAFAII</sequence>
<keyword evidence="2 3" id="KW-0040">ANK repeat</keyword>
<evidence type="ECO:0000256" key="3">
    <source>
        <dbReference type="PROSITE-ProRule" id="PRU00023"/>
    </source>
</evidence>
<evidence type="ECO:0000256" key="2">
    <source>
        <dbReference type="ARBA" id="ARBA00023043"/>
    </source>
</evidence>
<dbReference type="InterPro" id="IPR002110">
    <property type="entry name" value="Ankyrin_rpt"/>
</dbReference>
<comment type="caution">
    <text evidence="4">The sequence shown here is derived from an EMBL/GenBank/DDBJ whole genome shotgun (WGS) entry which is preliminary data.</text>
</comment>
<keyword evidence="1" id="KW-0677">Repeat</keyword>
<dbReference type="SMART" id="SM00248">
    <property type="entry name" value="ANK"/>
    <property type="match status" value="4"/>
</dbReference>
<gene>
    <name evidence="4" type="ORF">Ae201684_001955</name>
</gene>
<evidence type="ECO:0000256" key="1">
    <source>
        <dbReference type="ARBA" id="ARBA00022737"/>
    </source>
</evidence>
<keyword evidence="5" id="KW-1185">Reference proteome</keyword>
<feature type="repeat" description="ANK" evidence="3">
    <location>
        <begin position="58"/>
        <end position="90"/>
    </location>
</feature>
<dbReference type="AlphaFoldDB" id="A0A6G0XRR6"/>
<dbReference type="Proteomes" id="UP000481153">
    <property type="component" value="Unassembled WGS sequence"/>
</dbReference>
<dbReference type="InterPro" id="IPR051165">
    <property type="entry name" value="Multifunctional_ANK_Repeat"/>
</dbReference>
<protein>
    <submittedName>
        <fullName evidence="4">Uncharacterized protein</fullName>
    </submittedName>
</protein>
<dbReference type="PROSITE" id="PS50088">
    <property type="entry name" value="ANK_REPEAT"/>
    <property type="match status" value="3"/>
</dbReference>
<dbReference type="PANTHER" id="PTHR24123">
    <property type="entry name" value="ANKYRIN REPEAT-CONTAINING"/>
    <property type="match status" value="1"/>
</dbReference>
<accession>A0A6G0XRR6</accession>
<dbReference type="Pfam" id="PF13857">
    <property type="entry name" value="Ank_5"/>
    <property type="match status" value="1"/>
</dbReference>
<reference evidence="4 5" key="1">
    <citation type="submission" date="2019-07" db="EMBL/GenBank/DDBJ databases">
        <title>Genomics analysis of Aphanomyces spp. identifies a new class of oomycete effector associated with host adaptation.</title>
        <authorList>
            <person name="Gaulin E."/>
        </authorList>
    </citation>
    <scope>NUCLEOTIDE SEQUENCE [LARGE SCALE GENOMIC DNA]</scope>
    <source>
        <strain evidence="4 5">ATCC 201684</strain>
    </source>
</reference>
<dbReference type="InterPro" id="IPR036770">
    <property type="entry name" value="Ankyrin_rpt-contain_sf"/>
</dbReference>
<dbReference type="Pfam" id="PF12796">
    <property type="entry name" value="Ank_2"/>
    <property type="match status" value="1"/>
</dbReference>
<dbReference type="Gene3D" id="1.25.40.20">
    <property type="entry name" value="Ankyrin repeat-containing domain"/>
    <property type="match status" value="3"/>
</dbReference>
<dbReference type="PROSITE" id="PS50297">
    <property type="entry name" value="ANK_REP_REGION"/>
    <property type="match status" value="3"/>
</dbReference>
<feature type="repeat" description="ANK" evidence="3">
    <location>
        <begin position="174"/>
        <end position="200"/>
    </location>
</feature>
<feature type="repeat" description="ANK" evidence="3">
    <location>
        <begin position="25"/>
        <end position="57"/>
    </location>
</feature>
<proteinExistence type="predicted"/>
<organism evidence="4 5">
    <name type="scientific">Aphanomyces euteiches</name>
    <dbReference type="NCBI Taxonomy" id="100861"/>
    <lineage>
        <taxon>Eukaryota</taxon>
        <taxon>Sar</taxon>
        <taxon>Stramenopiles</taxon>
        <taxon>Oomycota</taxon>
        <taxon>Saprolegniomycetes</taxon>
        <taxon>Saprolegniales</taxon>
        <taxon>Verrucalvaceae</taxon>
        <taxon>Aphanomyces</taxon>
    </lineage>
</organism>
<evidence type="ECO:0000313" key="5">
    <source>
        <dbReference type="Proteomes" id="UP000481153"/>
    </source>
</evidence>